<feature type="compositionally biased region" description="Basic and acidic residues" evidence="3">
    <location>
        <begin position="183"/>
        <end position="197"/>
    </location>
</feature>
<protein>
    <recommendedName>
        <fullName evidence="4">BRCT domain-containing protein</fullName>
    </recommendedName>
</protein>
<evidence type="ECO:0000256" key="1">
    <source>
        <dbReference type="ARBA" id="ARBA00004123"/>
    </source>
</evidence>
<comment type="subcellular location">
    <subcellularLocation>
        <location evidence="1">Nucleus</location>
    </subcellularLocation>
</comment>
<sequence>MAPLFQHMQFYLSRTLSATDRIELKQLIEQEGGIVSSTPAGAVQLVDCESMDARHPERISTDFVKDSIASQSLQQLSSYSGSIFTTQDIEIARGETPLVHKRQGRLKYTVEDDARMLHFAKLRGWRSMQSVPESAWRLAENDRVTAHSGSSMHEHFRKKLQRKTPVEQRLILAQAAAMARSRMLEKEPAVAREEAKGSPRTRMVSSETPLRNAATAIQASQQPMSSGSTQSRAATLETPTVETRRQTIKEENCSQRDKRTRARKPFSPLRNVQRIQTDNGAAPFRDVMSPASIDAIPGQSVLAMPIEETSVAHATQRGPERSDQSTDRKQQKRKRGTLSSGVAVIHHQSPSRHATGVSGASSVETKTRKHDGIFFRSAWTELVNDRTKTRMLQELFEPCSTPSSAESQASGTGSAVTRLNTIDGSTSGVVRERSSEARSRSPRIETVEEQATDEEADHIICQLQFDTHQDMQAVVHAIYYCSGDPVMARSFLKGAMPLDMWSAEDDLLLTNLVAEDVVSRVAVDTAVTRGDFASMRVPRDTDAIMKRVQFLR</sequence>
<reference evidence="6" key="1">
    <citation type="journal article" date="2010" name="Science">
        <title>Signatures of adaptation to obligate biotrophy in the Hyaloperonospora arabidopsidis genome.</title>
        <authorList>
            <person name="Baxter L."/>
            <person name="Tripathy S."/>
            <person name="Ishaque N."/>
            <person name="Boot N."/>
            <person name="Cabral A."/>
            <person name="Kemen E."/>
            <person name="Thines M."/>
            <person name="Ah-Fong A."/>
            <person name="Anderson R."/>
            <person name="Badejoko W."/>
            <person name="Bittner-Eddy P."/>
            <person name="Boore J.L."/>
            <person name="Chibucos M.C."/>
            <person name="Coates M."/>
            <person name="Dehal P."/>
            <person name="Delehaunty K."/>
            <person name="Dong S."/>
            <person name="Downton P."/>
            <person name="Dumas B."/>
            <person name="Fabro G."/>
            <person name="Fronick C."/>
            <person name="Fuerstenberg S.I."/>
            <person name="Fulton L."/>
            <person name="Gaulin E."/>
            <person name="Govers F."/>
            <person name="Hughes L."/>
            <person name="Humphray S."/>
            <person name="Jiang R.H."/>
            <person name="Judelson H."/>
            <person name="Kamoun S."/>
            <person name="Kyung K."/>
            <person name="Meijer H."/>
            <person name="Minx P."/>
            <person name="Morris P."/>
            <person name="Nelson J."/>
            <person name="Phuntumart V."/>
            <person name="Qutob D."/>
            <person name="Rehmany A."/>
            <person name="Rougon-Cardoso A."/>
            <person name="Ryden P."/>
            <person name="Torto-Alalibo T."/>
            <person name="Studholme D."/>
            <person name="Wang Y."/>
            <person name="Win J."/>
            <person name="Wood J."/>
            <person name="Clifton S.W."/>
            <person name="Rogers J."/>
            <person name="Van den Ackerveken G."/>
            <person name="Jones J.D."/>
            <person name="McDowell J.M."/>
            <person name="Beynon J."/>
            <person name="Tyler B.M."/>
        </authorList>
    </citation>
    <scope>NUCLEOTIDE SEQUENCE [LARGE SCALE GENOMIC DNA]</scope>
    <source>
        <strain evidence="6">Emoy2</strain>
    </source>
</reference>
<feature type="compositionally biased region" description="Basic and acidic residues" evidence="3">
    <location>
        <begin position="242"/>
        <end position="257"/>
    </location>
</feature>
<keyword evidence="2" id="KW-0539">Nucleus</keyword>
<feature type="compositionally biased region" description="Polar residues" evidence="3">
    <location>
        <begin position="400"/>
        <end position="426"/>
    </location>
</feature>
<dbReference type="CDD" id="cd11655">
    <property type="entry name" value="rap1_myb-like"/>
    <property type="match status" value="1"/>
</dbReference>
<dbReference type="InterPro" id="IPR036420">
    <property type="entry name" value="BRCT_dom_sf"/>
</dbReference>
<dbReference type="PANTHER" id="PTHR16466:SF6">
    <property type="entry name" value="TELOMERIC REPEAT-BINDING FACTOR 2-INTERACTING PROTEIN 1"/>
    <property type="match status" value="1"/>
</dbReference>
<dbReference type="Proteomes" id="UP000011713">
    <property type="component" value="Unassembled WGS sequence"/>
</dbReference>
<dbReference type="SUPFAM" id="SSF52113">
    <property type="entry name" value="BRCT domain"/>
    <property type="match status" value="1"/>
</dbReference>
<evidence type="ECO:0000256" key="2">
    <source>
        <dbReference type="ARBA" id="ARBA00023242"/>
    </source>
</evidence>
<dbReference type="PROSITE" id="PS50172">
    <property type="entry name" value="BRCT"/>
    <property type="match status" value="1"/>
</dbReference>
<dbReference type="InParanoid" id="M4BMY6"/>
<dbReference type="GO" id="GO:0070187">
    <property type="term" value="C:shelterin complex"/>
    <property type="evidence" value="ECO:0007669"/>
    <property type="project" value="TreeGrafter"/>
</dbReference>
<dbReference type="PANTHER" id="PTHR16466">
    <property type="entry name" value="TELOMERE REPEAT-BINDING FACTOR 2-INTERACTING PROTEIN 1"/>
    <property type="match status" value="1"/>
</dbReference>
<evidence type="ECO:0000313" key="6">
    <source>
        <dbReference type="Proteomes" id="UP000011713"/>
    </source>
</evidence>
<dbReference type="EMBL" id="JH598440">
    <property type="status" value="NOT_ANNOTATED_CDS"/>
    <property type="molecule type" value="Genomic_DNA"/>
</dbReference>
<evidence type="ECO:0000259" key="4">
    <source>
        <dbReference type="PROSITE" id="PS50172"/>
    </source>
</evidence>
<name>M4BMY6_HYAAE</name>
<evidence type="ECO:0000256" key="3">
    <source>
        <dbReference type="SAM" id="MobiDB-lite"/>
    </source>
</evidence>
<dbReference type="EnsemblProtists" id="HpaT807773">
    <property type="protein sequence ID" value="HpaP807773"/>
    <property type="gene ID" value="HpaG807773"/>
</dbReference>
<dbReference type="InterPro" id="IPR001357">
    <property type="entry name" value="BRCT_dom"/>
</dbReference>
<dbReference type="GO" id="GO:0031848">
    <property type="term" value="P:protection from non-homologous end joining at telomere"/>
    <property type="evidence" value="ECO:0007669"/>
    <property type="project" value="TreeGrafter"/>
</dbReference>
<organism evidence="5 6">
    <name type="scientific">Hyaloperonospora arabidopsidis (strain Emoy2)</name>
    <name type="common">Downy mildew agent</name>
    <name type="synonym">Peronospora arabidopsidis</name>
    <dbReference type="NCBI Taxonomy" id="559515"/>
    <lineage>
        <taxon>Eukaryota</taxon>
        <taxon>Sar</taxon>
        <taxon>Stramenopiles</taxon>
        <taxon>Oomycota</taxon>
        <taxon>Peronosporomycetes</taxon>
        <taxon>Peronosporales</taxon>
        <taxon>Peronosporaceae</taxon>
        <taxon>Hyaloperonospora</taxon>
    </lineage>
</organism>
<feature type="region of interest" description="Disordered" evidence="3">
    <location>
        <begin position="310"/>
        <end position="364"/>
    </location>
</feature>
<dbReference type="VEuPathDB" id="FungiDB:HpaG807773"/>
<feature type="compositionally biased region" description="Basic and acidic residues" evidence="3">
    <location>
        <begin position="430"/>
        <end position="443"/>
    </location>
</feature>
<proteinExistence type="predicted"/>
<dbReference type="eggNOG" id="ENOG502SEVF">
    <property type="taxonomic scope" value="Eukaryota"/>
</dbReference>
<dbReference type="AlphaFoldDB" id="M4BMY6"/>
<dbReference type="Gene3D" id="1.10.10.60">
    <property type="entry name" value="Homeodomain-like"/>
    <property type="match status" value="1"/>
</dbReference>
<keyword evidence="6" id="KW-1185">Reference proteome</keyword>
<evidence type="ECO:0000313" key="5">
    <source>
        <dbReference type="EnsemblProtists" id="HpaP807773"/>
    </source>
</evidence>
<dbReference type="Pfam" id="PF16589">
    <property type="entry name" value="BRCT_2"/>
    <property type="match status" value="1"/>
</dbReference>
<feature type="compositionally biased region" description="Polar residues" evidence="3">
    <location>
        <begin position="203"/>
        <end position="241"/>
    </location>
</feature>
<dbReference type="GO" id="GO:0042162">
    <property type="term" value="F:telomeric DNA binding"/>
    <property type="evidence" value="ECO:0007669"/>
    <property type="project" value="TreeGrafter"/>
</dbReference>
<feature type="region of interest" description="Disordered" evidence="3">
    <location>
        <begin position="399"/>
        <end position="443"/>
    </location>
</feature>
<dbReference type="HOGENOM" id="CLU_035007_0_0_1"/>
<feature type="domain" description="BRCT" evidence="4">
    <location>
        <begin position="1"/>
        <end position="37"/>
    </location>
</feature>
<accession>M4BMY6</accession>
<feature type="region of interest" description="Disordered" evidence="3">
    <location>
        <begin position="183"/>
        <end position="266"/>
    </location>
</feature>
<dbReference type="GO" id="GO:0010833">
    <property type="term" value="P:telomere maintenance via telomere lengthening"/>
    <property type="evidence" value="ECO:0007669"/>
    <property type="project" value="TreeGrafter"/>
</dbReference>
<dbReference type="Gene3D" id="3.40.50.10190">
    <property type="entry name" value="BRCT domain"/>
    <property type="match status" value="1"/>
</dbReference>
<reference evidence="5" key="2">
    <citation type="submission" date="2015-06" db="UniProtKB">
        <authorList>
            <consortium name="EnsemblProtists"/>
        </authorList>
    </citation>
    <scope>IDENTIFICATION</scope>
    <source>
        <strain evidence="5">Emoy2</strain>
    </source>
</reference>
<dbReference type="InterPro" id="IPR039595">
    <property type="entry name" value="TE2IP/Rap1"/>
</dbReference>
<feature type="compositionally biased region" description="Basic and acidic residues" evidence="3">
    <location>
        <begin position="318"/>
        <end position="329"/>
    </location>
</feature>